<keyword evidence="1" id="KW-1133">Transmembrane helix</keyword>
<proteinExistence type="predicted"/>
<feature type="domain" description="Methyltransferase type 11" evidence="2">
    <location>
        <begin position="137"/>
        <end position="225"/>
    </location>
</feature>
<dbReference type="Gene3D" id="3.40.50.150">
    <property type="entry name" value="Vaccinia Virus protein VP39"/>
    <property type="match status" value="1"/>
</dbReference>
<evidence type="ECO:0000256" key="1">
    <source>
        <dbReference type="SAM" id="Phobius"/>
    </source>
</evidence>
<protein>
    <recommendedName>
        <fullName evidence="2">Methyltransferase type 11 domain-containing protein</fullName>
    </recommendedName>
</protein>
<name>A0A7S0SGF6_9CHLO</name>
<dbReference type="AlphaFoldDB" id="A0A7S0SGF6"/>
<sequence>MNAAVETVTRELGRIFSEKKARRVVRPLGFLLAVCIGFIVVSCGRDWHSHRRSARLGLRTLKPLRMGTSVQGPPKGPYCTKKIGGGVGGGAGEEQELDRDFYTKYQSGVLASRKPFAIDKGFFAPVEQYYRDKALWLDAGAGTCGTMREIARKGHEVYGVELSDVCKTECSSLARQGWVFSTGLNEIPFPDRHFDLVWSSEVFEHVPTSLINQSVAEVVRVAKRDLFFSIAMKRSGFDPDPPAKAKIHLSVMPRTWWNAIFALYGCRVNSEVTSILARKSYAKATFFPYICHEGPVVSGACDAPVAAYAECYMTNGGDHSKCSGVQAEYMAACGV</sequence>
<dbReference type="Pfam" id="PF08241">
    <property type="entry name" value="Methyltransf_11"/>
    <property type="match status" value="1"/>
</dbReference>
<gene>
    <name evidence="3" type="ORF">MANT1106_LOCUS7977</name>
</gene>
<accession>A0A7S0SGF6</accession>
<dbReference type="EMBL" id="HBFC01013688">
    <property type="protein sequence ID" value="CAD8705294.1"/>
    <property type="molecule type" value="Transcribed_RNA"/>
</dbReference>
<dbReference type="InterPro" id="IPR029063">
    <property type="entry name" value="SAM-dependent_MTases_sf"/>
</dbReference>
<dbReference type="SUPFAM" id="SSF53335">
    <property type="entry name" value="S-adenosyl-L-methionine-dependent methyltransferases"/>
    <property type="match status" value="1"/>
</dbReference>
<evidence type="ECO:0000259" key="2">
    <source>
        <dbReference type="Pfam" id="PF08241"/>
    </source>
</evidence>
<keyword evidence="1" id="KW-0472">Membrane</keyword>
<keyword evidence="1" id="KW-0812">Transmembrane</keyword>
<dbReference type="GO" id="GO:0008757">
    <property type="term" value="F:S-adenosylmethionine-dependent methyltransferase activity"/>
    <property type="evidence" value="ECO:0007669"/>
    <property type="project" value="InterPro"/>
</dbReference>
<reference evidence="3" key="1">
    <citation type="submission" date="2021-01" db="EMBL/GenBank/DDBJ databases">
        <authorList>
            <person name="Corre E."/>
            <person name="Pelletier E."/>
            <person name="Niang G."/>
            <person name="Scheremetjew M."/>
            <person name="Finn R."/>
            <person name="Kale V."/>
            <person name="Holt S."/>
            <person name="Cochrane G."/>
            <person name="Meng A."/>
            <person name="Brown T."/>
            <person name="Cohen L."/>
        </authorList>
    </citation>
    <scope>NUCLEOTIDE SEQUENCE</scope>
    <source>
        <strain evidence="3">SL-175</strain>
    </source>
</reference>
<dbReference type="InterPro" id="IPR013216">
    <property type="entry name" value="Methyltransf_11"/>
</dbReference>
<evidence type="ECO:0000313" key="3">
    <source>
        <dbReference type="EMBL" id="CAD8705294.1"/>
    </source>
</evidence>
<dbReference type="CDD" id="cd02440">
    <property type="entry name" value="AdoMet_MTases"/>
    <property type="match status" value="1"/>
</dbReference>
<feature type="transmembrane region" description="Helical" evidence="1">
    <location>
        <begin position="24"/>
        <end position="42"/>
    </location>
</feature>
<organism evidence="3">
    <name type="scientific">Mantoniella antarctica</name>
    <dbReference type="NCBI Taxonomy" id="81844"/>
    <lineage>
        <taxon>Eukaryota</taxon>
        <taxon>Viridiplantae</taxon>
        <taxon>Chlorophyta</taxon>
        <taxon>Mamiellophyceae</taxon>
        <taxon>Mamiellales</taxon>
        <taxon>Mamiellaceae</taxon>
        <taxon>Mantoniella</taxon>
    </lineage>
</organism>